<feature type="region of interest" description="Disordered" evidence="4">
    <location>
        <begin position="1"/>
        <end position="22"/>
    </location>
</feature>
<feature type="region of interest" description="Disordered" evidence="4">
    <location>
        <begin position="68"/>
        <end position="98"/>
    </location>
</feature>
<dbReference type="GO" id="GO:0006351">
    <property type="term" value="P:DNA-templated transcription"/>
    <property type="evidence" value="ECO:0007669"/>
    <property type="project" value="InterPro"/>
</dbReference>
<proteinExistence type="predicted"/>
<sequence length="811" mass="90629">MESAQDASGSNGPGAPDQLEAKKRNRIRFSCTTCREKKLKCNRASPCDQCEKRDIASTCDYVPYVHGRAEGNGGRPPSAPSARGAGPSRPRQPTSESTLQARLKHLERLVQVLKSQRKDSSSRRGSEAQDVLVDYDDEMEPGPNIGNEACQQFKETAGPIVDDLRYISGANWEAILDDITKLTDDLKTVDDETLDYPGVDFEMPESAQQGPILLLGTFPKTSLQDMLTFLPPRPVTDRLIARFFAGKEPAWLLFHIPVFLKKYEEFWQNPTATSFTYLGLLFVMICHAALFCLRGDEEVPGNLGSPSHVCDVFRIRTAHCLALDDYTKPGNHKVETLLLYFGTEYLRQNDAALGTSVLLSVILRLAMHMGFHRDPKHYKEMSPFEGEMRRRKWTLLTEIDALVSFQFGLPPNTLREYYDTQPPRNLLDEDFDESSTELPPSRPETERTSALYTIIKSRVMGVFSQILRSINSRSTPPYEEVMKLDKRLEDAHNTFPPMLRMRNFSQSIIDPIDLIMQRYWLELLYQKCRSVLHRKYLGVARMDSRYAYSRWACIDAATKTLKCQYDIHMEIQPGGRLSKDRWFVSSLSVHDFLLADMILCLELSYLLKGIEPSPPGVVDAASPSTAETVISKDQLLELLRTSRSIWQTKRKESAEANRAFKILSRMLSLSTGVDYSSSPESSGNVPEPTDVTQPPVFQFTPPPGTASAPPVSRVGFYPATVSNLAPSSGAATPWGSSTGVPTAGGQTNVDWPGLSNFGTPDMASLDNLGGLLDPATMNTDWALWDNQIQNSSADMLQIPWNDFFQGGNTGL</sequence>
<dbReference type="PROSITE" id="PS00463">
    <property type="entry name" value="ZN2_CY6_FUNGAL_1"/>
    <property type="match status" value="1"/>
</dbReference>
<dbReference type="CDD" id="cd00067">
    <property type="entry name" value="GAL4"/>
    <property type="match status" value="1"/>
</dbReference>
<dbReference type="GO" id="GO:0008270">
    <property type="term" value="F:zinc ion binding"/>
    <property type="evidence" value="ECO:0007669"/>
    <property type="project" value="InterPro"/>
</dbReference>
<feature type="compositionally biased region" description="Low complexity" evidence="4">
    <location>
        <begin position="80"/>
        <end position="91"/>
    </location>
</feature>
<dbReference type="GO" id="GO:0003677">
    <property type="term" value="F:DNA binding"/>
    <property type="evidence" value="ECO:0007669"/>
    <property type="project" value="InterPro"/>
</dbReference>
<organism evidence="6 7">
    <name type="scientific">Pleurostoma richardsiae</name>
    <dbReference type="NCBI Taxonomy" id="41990"/>
    <lineage>
        <taxon>Eukaryota</taxon>
        <taxon>Fungi</taxon>
        <taxon>Dikarya</taxon>
        <taxon>Ascomycota</taxon>
        <taxon>Pezizomycotina</taxon>
        <taxon>Sordariomycetes</taxon>
        <taxon>Sordariomycetidae</taxon>
        <taxon>Calosphaeriales</taxon>
        <taxon>Pleurostomataceae</taxon>
        <taxon>Pleurostoma</taxon>
    </lineage>
</organism>
<comment type="caution">
    <text evidence="6">The sequence shown here is derived from an EMBL/GenBank/DDBJ whole genome shotgun (WGS) entry which is preliminary data.</text>
</comment>
<dbReference type="SUPFAM" id="SSF57701">
    <property type="entry name" value="Zn2/Cys6 DNA-binding domain"/>
    <property type="match status" value="1"/>
</dbReference>
<gene>
    <name evidence="6" type="ORF">NKR23_g10770</name>
</gene>
<comment type="subcellular location">
    <subcellularLocation>
        <location evidence="1">Nucleus</location>
    </subcellularLocation>
</comment>
<dbReference type="PANTHER" id="PTHR31001:SF49">
    <property type="entry name" value="ZN(II)2CYS6 TRANSCRIPTION FACTOR (EUROFUNG)"/>
    <property type="match status" value="1"/>
</dbReference>
<dbReference type="Gene3D" id="4.10.240.10">
    <property type="entry name" value="Zn(2)-C6 fungal-type DNA-binding domain"/>
    <property type="match status" value="1"/>
</dbReference>
<dbReference type="Proteomes" id="UP001174694">
    <property type="component" value="Unassembled WGS sequence"/>
</dbReference>
<evidence type="ECO:0000256" key="1">
    <source>
        <dbReference type="ARBA" id="ARBA00004123"/>
    </source>
</evidence>
<keyword evidence="7" id="KW-1185">Reference proteome</keyword>
<evidence type="ECO:0000313" key="7">
    <source>
        <dbReference type="Proteomes" id="UP001174694"/>
    </source>
</evidence>
<dbReference type="InterPro" id="IPR050613">
    <property type="entry name" value="Sec_Metabolite_Reg"/>
</dbReference>
<dbReference type="CDD" id="cd12148">
    <property type="entry name" value="fungal_TF_MHR"/>
    <property type="match status" value="1"/>
</dbReference>
<dbReference type="InterPro" id="IPR007219">
    <property type="entry name" value="XnlR_reg_dom"/>
</dbReference>
<dbReference type="PROSITE" id="PS50048">
    <property type="entry name" value="ZN2_CY6_FUNGAL_2"/>
    <property type="match status" value="1"/>
</dbReference>
<protein>
    <submittedName>
        <fullName evidence="6">Fungal specific transcription factor domain-containing protein</fullName>
    </submittedName>
</protein>
<dbReference type="Pfam" id="PF00172">
    <property type="entry name" value="Zn_clus"/>
    <property type="match status" value="1"/>
</dbReference>
<dbReference type="GO" id="GO:0000981">
    <property type="term" value="F:DNA-binding transcription factor activity, RNA polymerase II-specific"/>
    <property type="evidence" value="ECO:0007669"/>
    <property type="project" value="InterPro"/>
</dbReference>
<evidence type="ECO:0000256" key="4">
    <source>
        <dbReference type="SAM" id="MobiDB-lite"/>
    </source>
</evidence>
<feature type="domain" description="Zn(2)-C6 fungal-type" evidence="5">
    <location>
        <begin position="30"/>
        <end position="61"/>
    </location>
</feature>
<dbReference type="InterPro" id="IPR036864">
    <property type="entry name" value="Zn2-C6_fun-type_DNA-bd_sf"/>
</dbReference>
<evidence type="ECO:0000256" key="2">
    <source>
        <dbReference type="ARBA" id="ARBA00022723"/>
    </source>
</evidence>
<keyword evidence="2" id="KW-0479">Metal-binding</keyword>
<evidence type="ECO:0000256" key="3">
    <source>
        <dbReference type="ARBA" id="ARBA00023242"/>
    </source>
</evidence>
<keyword evidence="3" id="KW-0539">Nucleus</keyword>
<feature type="compositionally biased region" description="Polar residues" evidence="4">
    <location>
        <begin position="1"/>
        <end position="10"/>
    </location>
</feature>
<dbReference type="PANTHER" id="PTHR31001">
    <property type="entry name" value="UNCHARACTERIZED TRANSCRIPTIONAL REGULATORY PROTEIN"/>
    <property type="match status" value="1"/>
</dbReference>
<dbReference type="AlphaFoldDB" id="A0AA38R4M6"/>
<dbReference type="SMART" id="SM00066">
    <property type="entry name" value="GAL4"/>
    <property type="match status" value="1"/>
</dbReference>
<feature type="region of interest" description="Disordered" evidence="4">
    <location>
        <begin position="418"/>
        <end position="446"/>
    </location>
</feature>
<name>A0AA38R4M6_9PEZI</name>
<feature type="region of interest" description="Disordered" evidence="4">
    <location>
        <begin position="727"/>
        <end position="748"/>
    </location>
</feature>
<dbReference type="SMART" id="SM00906">
    <property type="entry name" value="Fungal_trans"/>
    <property type="match status" value="1"/>
</dbReference>
<dbReference type="Pfam" id="PF04082">
    <property type="entry name" value="Fungal_trans"/>
    <property type="match status" value="1"/>
</dbReference>
<dbReference type="EMBL" id="JANBVO010000050">
    <property type="protein sequence ID" value="KAJ9133395.1"/>
    <property type="molecule type" value="Genomic_DNA"/>
</dbReference>
<dbReference type="InterPro" id="IPR001138">
    <property type="entry name" value="Zn2Cys6_DnaBD"/>
</dbReference>
<evidence type="ECO:0000259" key="5">
    <source>
        <dbReference type="PROSITE" id="PS50048"/>
    </source>
</evidence>
<dbReference type="GO" id="GO:0005634">
    <property type="term" value="C:nucleus"/>
    <property type="evidence" value="ECO:0007669"/>
    <property type="project" value="UniProtKB-SubCell"/>
</dbReference>
<reference evidence="6" key="1">
    <citation type="submission" date="2022-07" db="EMBL/GenBank/DDBJ databases">
        <title>Fungi with potential for degradation of polypropylene.</title>
        <authorList>
            <person name="Gostincar C."/>
        </authorList>
    </citation>
    <scope>NUCLEOTIDE SEQUENCE</scope>
    <source>
        <strain evidence="6">EXF-13308</strain>
    </source>
</reference>
<evidence type="ECO:0000313" key="6">
    <source>
        <dbReference type="EMBL" id="KAJ9133395.1"/>
    </source>
</evidence>
<accession>A0AA38R4M6</accession>